<evidence type="ECO:0000313" key="3">
    <source>
        <dbReference type="Proteomes" id="UP001589894"/>
    </source>
</evidence>
<dbReference type="EMBL" id="JBHLUE010000002">
    <property type="protein sequence ID" value="MFC0563238.1"/>
    <property type="molecule type" value="Genomic_DNA"/>
</dbReference>
<dbReference type="PANTHER" id="PTHR33164">
    <property type="entry name" value="TRANSCRIPTIONAL REGULATOR, MARR FAMILY"/>
    <property type="match status" value="1"/>
</dbReference>
<dbReference type="Gene3D" id="1.10.10.10">
    <property type="entry name" value="Winged helix-like DNA-binding domain superfamily/Winged helix DNA-binding domain"/>
    <property type="match status" value="1"/>
</dbReference>
<protein>
    <submittedName>
        <fullName evidence="2">MarR family transcriptional regulator</fullName>
    </submittedName>
</protein>
<accession>A0ABV6NT09</accession>
<name>A0ABV6NT09_9ACTN</name>
<proteinExistence type="predicted"/>
<dbReference type="SMART" id="SM00347">
    <property type="entry name" value="HTH_MARR"/>
    <property type="match status" value="1"/>
</dbReference>
<dbReference type="RefSeq" id="WP_377335574.1">
    <property type="nucleotide sequence ID" value="NZ_JBHLUE010000002.1"/>
</dbReference>
<evidence type="ECO:0000313" key="2">
    <source>
        <dbReference type="EMBL" id="MFC0563238.1"/>
    </source>
</evidence>
<dbReference type="InterPro" id="IPR036388">
    <property type="entry name" value="WH-like_DNA-bd_sf"/>
</dbReference>
<dbReference type="PANTHER" id="PTHR33164:SF106">
    <property type="entry name" value="TRANSCRIPTIONAL REGULATORY PROTEIN"/>
    <property type="match status" value="1"/>
</dbReference>
<evidence type="ECO:0000259" key="1">
    <source>
        <dbReference type="PROSITE" id="PS50995"/>
    </source>
</evidence>
<dbReference type="Proteomes" id="UP001589894">
    <property type="component" value="Unassembled WGS sequence"/>
</dbReference>
<feature type="domain" description="HTH marR-type" evidence="1">
    <location>
        <begin position="12"/>
        <end position="150"/>
    </location>
</feature>
<dbReference type="SUPFAM" id="SSF46785">
    <property type="entry name" value="Winged helix' DNA-binding domain"/>
    <property type="match status" value="1"/>
</dbReference>
<comment type="caution">
    <text evidence="2">The sequence shown here is derived from an EMBL/GenBank/DDBJ whole genome shotgun (WGS) entry which is preliminary data.</text>
</comment>
<reference evidence="2 3" key="1">
    <citation type="submission" date="2024-09" db="EMBL/GenBank/DDBJ databases">
        <authorList>
            <person name="Sun Q."/>
            <person name="Mori K."/>
        </authorList>
    </citation>
    <scope>NUCLEOTIDE SEQUENCE [LARGE SCALE GENOMIC DNA]</scope>
    <source>
        <strain evidence="2 3">TBRC 2205</strain>
    </source>
</reference>
<organism evidence="2 3">
    <name type="scientific">Plantactinospora siamensis</name>
    <dbReference type="NCBI Taxonomy" id="555372"/>
    <lineage>
        <taxon>Bacteria</taxon>
        <taxon>Bacillati</taxon>
        <taxon>Actinomycetota</taxon>
        <taxon>Actinomycetes</taxon>
        <taxon>Micromonosporales</taxon>
        <taxon>Micromonosporaceae</taxon>
        <taxon>Plantactinospora</taxon>
    </lineage>
</organism>
<dbReference type="InterPro" id="IPR036390">
    <property type="entry name" value="WH_DNA-bd_sf"/>
</dbReference>
<dbReference type="PROSITE" id="PS50995">
    <property type="entry name" value="HTH_MARR_2"/>
    <property type="match status" value="1"/>
</dbReference>
<gene>
    <name evidence="2" type="ORF">ACFFHU_03525</name>
</gene>
<sequence>MERKVSGSGRDRRRTTVAIKEALRALNSGLSLLDHQVGARLELRRVDLDCLDLLSQHGPLSPSALARRAGLHPATMTGVLDRLQRGGWIERERDPAAADRRSVTVRARRDRAAEVIRLYSGMDAAMDAICAGYDENQLAVIADFLRRAGEAGQQATEALAGDRPSPPTK</sequence>
<dbReference type="InterPro" id="IPR039422">
    <property type="entry name" value="MarR/SlyA-like"/>
</dbReference>
<keyword evidence="3" id="KW-1185">Reference proteome</keyword>
<dbReference type="Pfam" id="PF01047">
    <property type="entry name" value="MarR"/>
    <property type="match status" value="1"/>
</dbReference>
<dbReference type="InterPro" id="IPR000835">
    <property type="entry name" value="HTH_MarR-typ"/>
</dbReference>